<protein>
    <submittedName>
        <fullName evidence="1">XtrA/YqaO family protein</fullName>
    </submittedName>
</protein>
<dbReference type="Proteomes" id="UP001141166">
    <property type="component" value="Unassembled WGS sequence"/>
</dbReference>
<organism evidence="2 3">
    <name type="scientific">Enterococcus faecium</name>
    <name type="common">Streptococcus faecium</name>
    <dbReference type="NCBI Taxonomy" id="1352"/>
    <lineage>
        <taxon>Bacteria</taxon>
        <taxon>Bacillati</taxon>
        <taxon>Bacillota</taxon>
        <taxon>Bacilli</taxon>
        <taxon>Lactobacillales</taxon>
        <taxon>Enterococcaceae</taxon>
        <taxon>Enterococcus</taxon>
    </lineage>
</organism>
<comment type="caution">
    <text evidence="2">The sequence shown here is derived from an EMBL/GenBank/DDBJ whole genome shotgun (WGS) entry which is preliminary data.</text>
</comment>
<dbReference type="AlphaFoldDB" id="A0A0V7YB34"/>
<accession>A0A0V7YB34</accession>
<dbReference type="EMBL" id="PCGC01000014">
    <property type="protein sequence ID" value="PHL21555.1"/>
    <property type="molecule type" value="Genomic_DNA"/>
</dbReference>
<dbReference type="Pfam" id="PF17356">
    <property type="entry name" value="PBSX_XtrA"/>
    <property type="match status" value="1"/>
</dbReference>
<gene>
    <name evidence="2" type="ORF">CQR37_07695</name>
    <name evidence="1" type="ORF">M3X98_03325</name>
</gene>
<evidence type="ECO:0000313" key="1">
    <source>
        <dbReference type="EMBL" id="MDC4247087.1"/>
    </source>
</evidence>
<sequence>MELKGIELSDIEKMQGDHCAIIISNGQMKSVKLPPFGTIVIESHCNKVKQVKEEVKQLF</sequence>
<dbReference type="RefSeq" id="WP_002318683.1">
    <property type="nucleotide sequence ID" value="NZ_CAACXR010000001.1"/>
</dbReference>
<reference evidence="2 3" key="1">
    <citation type="submission" date="2017-10" db="EMBL/GenBank/DDBJ databases">
        <title>Draft genomes of the Enterococcus faecium isolated from human feces before and after Helicobacter pylori eradication therapy.</title>
        <authorList>
            <person name="Prianichniikov N.A."/>
            <person name="Glushchenko O.E."/>
            <person name="Malakhova M.V."/>
        </authorList>
    </citation>
    <scope>NUCLEOTIDE SEQUENCE [LARGE SCALE GENOMIC DNA]</scope>
    <source>
        <strain evidence="2 3">Hp_5-7</strain>
    </source>
</reference>
<dbReference type="InterPro" id="IPR035530">
    <property type="entry name" value="PBSX_XtrA"/>
</dbReference>
<dbReference type="Proteomes" id="UP000224303">
    <property type="component" value="Unassembled WGS sequence"/>
</dbReference>
<name>A0A0V7YB34_ENTFC</name>
<evidence type="ECO:0000313" key="2">
    <source>
        <dbReference type="EMBL" id="PHL21555.1"/>
    </source>
</evidence>
<proteinExistence type="predicted"/>
<dbReference type="EMBL" id="JAMWMK010000003">
    <property type="protein sequence ID" value="MDC4247087.1"/>
    <property type="molecule type" value="Genomic_DNA"/>
</dbReference>
<reference evidence="1" key="2">
    <citation type="submission" date="2022-05" db="EMBL/GenBank/DDBJ databases">
        <title>Draft genome sequences of Clostridium perfringens strains isolated from Peru.</title>
        <authorList>
            <person name="Hurtado R."/>
            <person name="Lima L."/>
            <person name="Sousa T."/>
            <person name="Jaiswal A.K."/>
            <person name="Tiwari S."/>
            <person name="Maturrano L."/>
            <person name="Brenig B."/>
            <person name="Azevedo V."/>
        </authorList>
    </citation>
    <scope>NUCLEOTIDE SEQUENCE</scope>
    <source>
        <strain evidence="1">CP4</strain>
    </source>
</reference>
<evidence type="ECO:0000313" key="3">
    <source>
        <dbReference type="Proteomes" id="UP000224303"/>
    </source>
</evidence>